<sequence>MTQPTSGTYFSIVSVLLLVLSVVAFSDNLFTDVSQPSNSDPKFIVHGLFGLAWYVLLATQANLVRTRKLRLHRKLGIAAFIVAIGVTLSTLYIFVVLWKGWANMEPEVRANRLLLPGYALCVLLAWQLRGRSDWHKRLIFIGTFFMLGPVVDRIYDPLVMSWAKPLFSTLYTRQVDEIAYLVFRWGSWAGFFLSLWLYDRKQIGRIHPVTRAGCTWFALVVLVSEFS</sequence>
<name>A0A5R9PHE9_9GAMM</name>
<dbReference type="STRING" id="1123377.GCA_000423885_00813"/>
<keyword evidence="1" id="KW-0812">Transmembrane</keyword>
<dbReference type="RefSeq" id="WP_138346746.1">
    <property type="nucleotide sequence ID" value="NZ_SROY01000001.1"/>
</dbReference>
<dbReference type="AlphaFoldDB" id="A0A5R9PHE9"/>
<feature type="transmembrane region" description="Helical" evidence="1">
    <location>
        <begin position="75"/>
        <end position="98"/>
    </location>
</feature>
<feature type="transmembrane region" description="Helical" evidence="1">
    <location>
        <begin position="7"/>
        <end position="24"/>
    </location>
</feature>
<organism evidence="2 3">
    <name type="scientific">Thermomonas fusca</name>
    <dbReference type="NCBI Taxonomy" id="215690"/>
    <lineage>
        <taxon>Bacteria</taxon>
        <taxon>Pseudomonadati</taxon>
        <taxon>Pseudomonadota</taxon>
        <taxon>Gammaproteobacteria</taxon>
        <taxon>Lysobacterales</taxon>
        <taxon>Lysobacteraceae</taxon>
        <taxon>Thermomonas</taxon>
    </lineage>
</organism>
<gene>
    <name evidence="2" type="ORF">E5S66_00990</name>
</gene>
<keyword evidence="3" id="KW-1185">Reference proteome</keyword>
<keyword evidence="1" id="KW-1133">Transmembrane helix</keyword>
<protein>
    <submittedName>
        <fullName evidence="2">Uncharacterized protein</fullName>
    </submittedName>
</protein>
<comment type="caution">
    <text evidence="2">The sequence shown here is derived from an EMBL/GenBank/DDBJ whole genome shotgun (WGS) entry which is preliminary data.</text>
</comment>
<dbReference type="EMBL" id="SROY01000001">
    <property type="protein sequence ID" value="TLX22636.1"/>
    <property type="molecule type" value="Genomic_DNA"/>
</dbReference>
<keyword evidence="1" id="KW-0472">Membrane</keyword>
<reference evidence="2 3" key="1">
    <citation type="submission" date="2019-04" db="EMBL/GenBank/DDBJ databases">
        <authorList>
            <person name="Grouzdev D.S."/>
            <person name="Nazina T.N."/>
        </authorList>
    </citation>
    <scope>NUCLEOTIDE SEQUENCE [LARGE SCALE GENOMIC DNA]</scope>
    <source>
        <strain evidence="2 3">SHC 3-19</strain>
    </source>
</reference>
<dbReference type="Proteomes" id="UP000308508">
    <property type="component" value="Unassembled WGS sequence"/>
</dbReference>
<feature type="transmembrane region" description="Helical" evidence="1">
    <location>
        <begin position="44"/>
        <end position="63"/>
    </location>
</feature>
<feature type="transmembrane region" description="Helical" evidence="1">
    <location>
        <begin position="178"/>
        <end position="198"/>
    </location>
</feature>
<accession>A0A5R9PHE9</accession>
<evidence type="ECO:0000313" key="3">
    <source>
        <dbReference type="Proteomes" id="UP000308508"/>
    </source>
</evidence>
<proteinExistence type="predicted"/>
<evidence type="ECO:0000313" key="2">
    <source>
        <dbReference type="EMBL" id="TLX22636.1"/>
    </source>
</evidence>
<feature type="transmembrane region" description="Helical" evidence="1">
    <location>
        <begin position="110"/>
        <end position="126"/>
    </location>
</feature>
<evidence type="ECO:0000256" key="1">
    <source>
        <dbReference type="SAM" id="Phobius"/>
    </source>
</evidence>
<feature type="transmembrane region" description="Helical" evidence="1">
    <location>
        <begin position="138"/>
        <end position="158"/>
    </location>
</feature>